<evidence type="ECO:0000256" key="1">
    <source>
        <dbReference type="SAM" id="MobiDB-lite"/>
    </source>
</evidence>
<feature type="compositionally biased region" description="Polar residues" evidence="1">
    <location>
        <begin position="349"/>
        <end position="366"/>
    </location>
</feature>
<reference evidence="3" key="1">
    <citation type="submission" date="2021-01" db="EMBL/GenBank/DDBJ databases">
        <authorList>
            <consortium name="Genoscope - CEA"/>
            <person name="William W."/>
        </authorList>
    </citation>
    <scope>NUCLEOTIDE SEQUENCE</scope>
</reference>
<sequence>MIIKNQTLIDKVIDVFRFDQEDRRPLQIFLQKLDILSQHIGLLMPNIKLIYFDLVNQSVDCEKRVYIFLKGKLSVEGILILESFQILKPTIMLTFSRTLYNQIIQMNRQKEIEAKLNFLIQFSFFSCIYLSSIYAILDQIPLKTYQYKTNLTHLLPGIVCIIKSGSVVLQSVKGPFHKQFSIITEKDLFGEANFIDEDNKINLKKFQFNQKYYEAICNSQEVELYLINVSELIHSLNSQQLRLYLQKKFRQRISQLRQNIEQNQSFSKPKQQQQQQLSQKRLRTKTIGSDSQYEHLKQKESAAIDKVKEVVKNMNFSYSRTRNYFASKLGAENILFHKAFMYQYTPQNTKKQRQSSLSSAIKQKLSQRTERCKTMSNIDMRTTFLQNSFYKNYQEQKEKQSKQNIFD</sequence>
<keyword evidence="4" id="KW-1185">Reference proteome</keyword>
<dbReference type="Proteomes" id="UP000692954">
    <property type="component" value="Unassembled WGS sequence"/>
</dbReference>
<protein>
    <recommendedName>
        <fullName evidence="5">Cyclic nucleotide-binding domain-containing protein</fullName>
    </recommendedName>
</protein>
<gene>
    <name evidence="3" type="ORF">PSON_ATCC_30995.1.T0790038</name>
</gene>
<keyword evidence="2" id="KW-0812">Transmembrane</keyword>
<proteinExistence type="predicted"/>
<feature type="transmembrane region" description="Helical" evidence="2">
    <location>
        <begin position="116"/>
        <end position="137"/>
    </location>
</feature>
<dbReference type="AlphaFoldDB" id="A0A8S1PI12"/>
<keyword evidence="2" id="KW-0472">Membrane</keyword>
<keyword evidence="2" id="KW-1133">Transmembrane helix</keyword>
<feature type="region of interest" description="Disordered" evidence="1">
    <location>
        <begin position="262"/>
        <end position="291"/>
    </location>
</feature>
<name>A0A8S1PI12_9CILI</name>
<dbReference type="OrthoDB" id="316079at2759"/>
<organism evidence="3 4">
    <name type="scientific">Paramecium sonneborni</name>
    <dbReference type="NCBI Taxonomy" id="65129"/>
    <lineage>
        <taxon>Eukaryota</taxon>
        <taxon>Sar</taxon>
        <taxon>Alveolata</taxon>
        <taxon>Ciliophora</taxon>
        <taxon>Intramacronucleata</taxon>
        <taxon>Oligohymenophorea</taxon>
        <taxon>Peniculida</taxon>
        <taxon>Parameciidae</taxon>
        <taxon>Paramecium</taxon>
    </lineage>
</organism>
<evidence type="ECO:0008006" key="5">
    <source>
        <dbReference type="Google" id="ProtNLM"/>
    </source>
</evidence>
<accession>A0A8S1PI12</accession>
<evidence type="ECO:0000313" key="3">
    <source>
        <dbReference type="EMBL" id="CAD8102942.1"/>
    </source>
</evidence>
<comment type="caution">
    <text evidence="3">The sequence shown here is derived from an EMBL/GenBank/DDBJ whole genome shotgun (WGS) entry which is preliminary data.</text>
</comment>
<evidence type="ECO:0000256" key="2">
    <source>
        <dbReference type="SAM" id="Phobius"/>
    </source>
</evidence>
<feature type="compositionally biased region" description="Low complexity" evidence="1">
    <location>
        <begin position="262"/>
        <end position="279"/>
    </location>
</feature>
<dbReference type="EMBL" id="CAJJDN010000079">
    <property type="protein sequence ID" value="CAD8102942.1"/>
    <property type="molecule type" value="Genomic_DNA"/>
</dbReference>
<evidence type="ECO:0000313" key="4">
    <source>
        <dbReference type="Proteomes" id="UP000692954"/>
    </source>
</evidence>
<feature type="region of interest" description="Disordered" evidence="1">
    <location>
        <begin position="349"/>
        <end position="368"/>
    </location>
</feature>